<dbReference type="Pfam" id="PF03016">
    <property type="entry name" value="Exostosin_GT47"/>
    <property type="match status" value="1"/>
</dbReference>
<dbReference type="InterPro" id="IPR004263">
    <property type="entry name" value="Exostosin"/>
</dbReference>
<feature type="domain" description="Glycosyltransferase 61 catalytic" evidence="2">
    <location>
        <begin position="573"/>
        <end position="779"/>
    </location>
</feature>
<reference evidence="3" key="1">
    <citation type="journal article" date="2020" name="Nature">
        <title>Giant virus diversity and host interactions through global metagenomics.</title>
        <authorList>
            <person name="Schulz F."/>
            <person name="Roux S."/>
            <person name="Paez-Espino D."/>
            <person name="Jungbluth S."/>
            <person name="Walsh D.A."/>
            <person name="Denef V.J."/>
            <person name="McMahon K.D."/>
            <person name="Konstantinidis K.T."/>
            <person name="Eloe-Fadrosh E.A."/>
            <person name="Kyrpides N.C."/>
            <person name="Woyke T."/>
        </authorList>
    </citation>
    <scope>NUCLEOTIDE SEQUENCE</scope>
    <source>
        <strain evidence="3">GVMAG-S-3300012919-55</strain>
    </source>
</reference>
<dbReference type="InterPro" id="IPR040911">
    <property type="entry name" value="Exostosin_GT47"/>
</dbReference>
<dbReference type="AlphaFoldDB" id="A0A6C0KK56"/>
<name>A0A6C0KK56_9ZZZZ</name>
<organism evidence="3">
    <name type="scientific">viral metagenome</name>
    <dbReference type="NCBI Taxonomy" id="1070528"/>
    <lineage>
        <taxon>unclassified sequences</taxon>
        <taxon>metagenomes</taxon>
        <taxon>organismal metagenomes</taxon>
    </lineage>
</organism>
<dbReference type="EMBL" id="MN740916">
    <property type="protein sequence ID" value="QHU17556.1"/>
    <property type="molecule type" value="Genomic_DNA"/>
</dbReference>
<evidence type="ECO:0000313" key="3">
    <source>
        <dbReference type="EMBL" id="QHU17556.1"/>
    </source>
</evidence>
<dbReference type="GO" id="GO:0016757">
    <property type="term" value="F:glycosyltransferase activity"/>
    <property type="evidence" value="ECO:0007669"/>
    <property type="project" value="InterPro"/>
</dbReference>
<feature type="domain" description="Exostosin GT47" evidence="1">
    <location>
        <begin position="383"/>
        <end position="523"/>
    </location>
</feature>
<evidence type="ECO:0000259" key="1">
    <source>
        <dbReference type="Pfam" id="PF03016"/>
    </source>
</evidence>
<proteinExistence type="predicted"/>
<protein>
    <submittedName>
        <fullName evidence="3">Uncharacterized protein</fullName>
    </submittedName>
</protein>
<dbReference type="Pfam" id="PF04577">
    <property type="entry name" value="Glyco_transf_61"/>
    <property type="match status" value="1"/>
</dbReference>
<evidence type="ECO:0000259" key="2">
    <source>
        <dbReference type="Pfam" id="PF04577"/>
    </source>
</evidence>
<accession>A0A6C0KK56</accession>
<sequence>MKIGCLIPSTSKGREEWKTYRDTYLFKNTLKTFLITYDQEHEYIFYVGIDRNDRIYDNPKDKKEFERIATVMKNISIRFIYMDNITKGHLTVMWNRLYQIAYDENCEYFFQCGDDIEFHTKSWVNSCIGVLQQNDNIGLTGPINNNAKILTQSFVSRKHMEIFGYYFPEEIINWFCDDWYNDVYKKVGHFFPLKNHFCANIGGAPRYNVNNEIIISRQHLQEKHAQLRLECNKIVHRDYAKINLFIQNNNNMEELMKKYKLFWQYPVITEKTFYIQNKKNLSFVGFPWATIIDKRYNLNIIFKILSPRVSSTRLQYTCCQHISFRKLIPLFKALHITMVYSPHKIKGEDQIDGVVIKPCPLYAVNIEDPSRNTIFKTNDVFTHPRTLLYSFVGGYQSGYLTNIRNDIFKLQSRDDTCIQNTGDWHFNQLVYHPSQSNELKENVSDKHNEKTDMYNKTLLSSRYSLCPSGSGPNSIRFWESLAMGSIPILLSDTLELPENNLWKDTIITVSEKDLHLLNNILSKIDTQTENSMRKNCIELYKYYRENYNNYSNCKMTLFIEMSPSLIAPYYKVFGHFFLDHLFMLYKIKDYYQREKKICIDSIYIDETLLNTAPFIKPFYESIFKVYTKNKVSLNLLTIGSIIGSVSNSERSNIYLSKTDLKDDIPNYVLENGRKLSDFNRKMMELFTLKVKNHFIKNGTTLSNEKVLIIDRKKSPRRLLQINDMIDKLNDKGFHCTKVTFDDIDLSQQISLVSQFKTIICACGSVQVHISFLRDDCTFIELCESGFRYPNTSIYGNFNNINTYSLTSPLNKKYYEPKYKMSENANKLFQSVDTMPHIIMNDINSIEREKQFYSKLMSYNCFWIHTIQDINCNDHIDNILKLLNTR</sequence>
<dbReference type="InterPro" id="IPR049625">
    <property type="entry name" value="Glyco_transf_61_cat"/>
</dbReference>
<dbReference type="PANTHER" id="PTHR11062">
    <property type="entry name" value="EXOSTOSIN HEPARAN SULFATE GLYCOSYLTRANSFERASE -RELATED"/>
    <property type="match status" value="1"/>
</dbReference>